<accession>A0A451D5D5</accession>
<dbReference type="GO" id="GO:0048038">
    <property type="term" value="F:quinone binding"/>
    <property type="evidence" value="ECO:0007669"/>
    <property type="project" value="UniProtKB-KW"/>
</dbReference>
<evidence type="ECO:0000256" key="8">
    <source>
        <dbReference type="SAM" id="Phobius"/>
    </source>
</evidence>
<organism evidence="9 10">
    <name type="scientific">Buchnera aphidicola</name>
    <name type="common">Cinara kochiana kochiana</name>
    <dbReference type="NCBI Taxonomy" id="2518976"/>
    <lineage>
        <taxon>Bacteria</taxon>
        <taxon>Pseudomonadati</taxon>
        <taxon>Pseudomonadota</taxon>
        <taxon>Gammaproteobacteria</taxon>
        <taxon>Enterobacterales</taxon>
        <taxon>Erwiniaceae</taxon>
        <taxon>Buchnera</taxon>
    </lineage>
</organism>
<feature type="transmembrane region" description="Helical" evidence="8">
    <location>
        <begin position="91"/>
        <end position="114"/>
    </location>
</feature>
<gene>
    <name evidence="9" type="primary">nuoA</name>
    <name evidence="9" type="ORF">BUCIKOCA2762_103</name>
</gene>
<keyword evidence="5 8" id="KW-1133">Transmembrane helix</keyword>
<keyword evidence="4 7" id="KW-0812">Transmembrane</keyword>
<proteinExistence type="inferred from homology"/>
<keyword evidence="9" id="KW-0560">Oxidoreductase</keyword>
<dbReference type="PANTHER" id="PTHR11058:SF21">
    <property type="entry name" value="NADH-QUINONE OXIDOREDUCTASE SUBUNIT A"/>
    <property type="match status" value="1"/>
</dbReference>
<comment type="function">
    <text evidence="7">NDH-1 shuttles electrons from NADH, via FMN and iron-sulfur (Fe-S) centers, to quinones in the respiratory chain.</text>
</comment>
<keyword evidence="3" id="KW-0813">Transport</keyword>
<dbReference type="EMBL" id="LR217707">
    <property type="protein sequence ID" value="VFP81022.1"/>
    <property type="molecule type" value="Genomic_DNA"/>
</dbReference>
<comment type="subcellular location">
    <subcellularLocation>
        <location evidence="7">Cell membrane</location>
        <topology evidence="7">Multi-pass membrane protein</topology>
    </subcellularLocation>
    <subcellularLocation>
        <location evidence="1">Membrane</location>
    </subcellularLocation>
</comment>
<feature type="transmembrane region" description="Helical" evidence="8">
    <location>
        <begin position="64"/>
        <end position="85"/>
    </location>
</feature>
<dbReference type="GO" id="GO:0016491">
    <property type="term" value="F:oxidoreductase activity"/>
    <property type="evidence" value="ECO:0007669"/>
    <property type="project" value="UniProtKB-KW"/>
</dbReference>
<evidence type="ECO:0000313" key="9">
    <source>
        <dbReference type="EMBL" id="VFP81022.1"/>
    </source>
</evidence>
<evidence type="ECO:0000256" key="6">
    <source>
        <dbReference type="ARBA" id="ARBA00023136"/>
    </source>
</evidence>
<dbReference type="PANTHER" id="PTHR11058">
    <property type="entry name" value="NADH-UBIQUINONE OXIDOREDUCTASE CHAIN 3"/>
    <property type="match status" value="1"/>
</dbReference>
<evidence type="ECO:0000256" key="4">
    <source>
        <dbReference type="ARBA" id="ARBA00022692"/>
    </source>
</evidence>
<evidence type="ECO:0000256" key="5">
    <source>
        <dbReference type="ARBA" id="ARBA00022989"/>
    </source>
</evidence>
<dbReference type="AlphaFoldDB" id="A0A451D5D5"/>
<evidence type="ECO:0000313" key="10">
    <source>
        <dbReference type="Proteomes" id="UP000294380"/>
    </source>
</evidence>
<feature type="transmembrane region" description="Helical" evidence="8">
    <location>
        <begin position="12"/>
        <end position="33"/>
    </location>
</feature>
<dbReference type="Pfam" id="PF00507">
    <property type="entry name" value="Oxidored_q4"/>
    <property type="match status" value="1"/>
</dbReference>
<reference evidence="9 10" key="1">
    <citation type="submission" date="2019-02" db="EMBL/GenBank/DDBJ databases">
        <authorList>
            <person name="Manzano-Marin A."/>
            <person name="Manzano-Marin A."/>
        </authorList>
    </citation>
    <scope>NUCLEOTIDE SEQUENCE [LARGE SCALE GENOMIC DNA]</scope>
    <source>
        <strain evidence="9 10">BuCikochiana</strain>
    </source>
</reference>
<dbReference type="EC" id="7.1.1.-" evidence="7"/>
<dbReference type="GO" id="GO:0008137">
    <property type="term" value="F:NADH dehydrogenase (ubiquinone) activity"/>
    <property type="evidence" value="ECO:0007669"/>
    <property type="project" value="InterPro"/>
</dbReference>
<dbReference type="InterPro" id="IPR000440">
    <property type="entry name" value="NADH_UbQ/plastoQ_OxRdtase_su3"/>
</dbReference>
<comment type="similarity">
    <text evidence="2 7">Belongs to the complex I subunit 3 family.</text>
</comment>
<dbReference type="Gene3D" id="1.20.58.1610">
    <property type="entry name" value="NADH:ubiquinone/plastoquinone oxidoreductase, chain 3"/>
    <property type="match status" value="1"/>
</dbReference>
<keyword evidence="6 8" id="KW-0472">Membrane</keyword>
<dbReference type="InterPro" id="IPR038430">
    <property type="entry name" value="NDAH_ubi_oxred_su3_sf"/>
</dbReference>
<evidence type="ECO:0000256" key="7">
    <source>
        <dbReference type="RuleBase" id="RU003639"/>
    </source>
</evidence>
<evidence type="ECO:0000256" key="1">
    <source>
        <dbReference type="ARBA" id="ARBA00004370"/>
    </source>
</evidence>
<evidence type="ECO:0000256" key="2">
    <source>
        <dbReference type="ARBA" id="ARBA00008472"/>
    </source>
</evidence>
<comment type="catalytic activity">
    <reaction evidence="7">
        <text>a quinone + NADH + 5 H(+)(in) = a quinol + NAD(+) + 4 H(+)(out)</text>
        <dbReference type="Rhea" id="RHEA:57888"/>
        <dbReference type="ChEBI" id="CHEBI:15378"/>
        <dbReference type="ChEBI" id="CHEBI:24646"/>
        <dbReference type="ChEBI" id="CHEBI:57540"/>
        <dbReference type="ChEBI" id="CHEBI:57945"/>
        <dbReference type="ChEBI" id="CHEBI:132124"/>
    </reaction>
</comment>
<dbReference type="Proteomes" id="UP000294380">
    <property type="component" value="Chromosome"/>
</dbReference>
<sequence>MFMNISDQHLHFIFFVFGVFVLCFLMLLCGYVLGGRSYFQKSPDPFESGVISVGSARIQIPIKFSLIAILFVLFDVEILYLYFWSLCIRESGWIGLLSICFFIHILFMTLFYLIKNNILEWVILK</sequence>
<name>A0A451D5D5_9GAMM</name>
<dbReference type="GO" id="GO:0005886">
    <property type="term" value="C:plasma membrane"/>
    <property type="evidence" value="ECO:0007669"/>
    <property type="project" value="UniProtKB-SubCell"/>
</dbReference>
<dbReference type="GO" id="GO:0030964">
    <property type="term" value="C:NADH dehydrogenase complex"/>
    <property type="evidence" value="ECO:0007669"/>
    <property type="project" value="TreeGrafter"/>
</dbReference>
<protein>
    <recommendedName>
        <fullName evidence="7">NADH-quinone oxidoreductase subunit</fullName>
        <ecNumber evidence="7">7.1.1.-</ecNumber>
    </recommendedName>
</protein>
<keyword evidence="7" id="KW-0874">Quinone</keyword>
<evidence type="ECO:0000256" key="3">
    <source>
        <dbReference type="ARBA" id="ARBA00022448"/>
    </source>
</evidence>
<keyword evidence="7" id="KW-0520">NAD</keyword>